<protein>
    <submittedName>
        <fullName evidence="2">Uncharacterized protein</fullName>
    </submittedName>
</protein>
<dbReference type="Proteomes" id="UP001152533">
    <property type="component" value="Unassembled WGS sequence"/>
</dbReference>
<evidence type="ECO:0000256" key="1">
    <source>
        <dbReference type="SAM" id="MobiDB-lite"/>
    </source>
</evidence>
<dbReference type="AlphaFoldDB" id="A0A9W4RPT7"/>
<comment type="caution">
    <text evidence="2">The sequence shown here is derived from an EMBL/GenBank/DDBJ whole genome shotgun (WGS) entry which is preliminary data.</text>
</comment>
<organism evidence="2 3">
    <name type="scientific">Colletotrichum noveboracense</name>
    <dbReference type="NCBI Taxonomy" id="2664923"/>
    <lineage>
        <taxon>Eukaryota</taxon>
        <taxon>Fungi</taxon>
        <taxon>Dikarya</taxon>
        <taxon>Ascomycota</taxon>
        <taxon>Pezizomycotina</taxon>
        <taxon>Sordariomycetes</taxon>
        <taxon>Hypocreomycetidae</taxon>
        <taxon>Glomerellales</taxon>
        <taxon>Glomerellaceae</taxon>
        <taxon>Colletotrichum</taxon>
        <taxon>Colletotrichum gloeosporioides species complex</taxon>
    </lineage>
</organism>
<accession>A0A9W4RPT7</accession>
<dbReference type="EMBL" id="CAMGZC010000241">
    <property type="protein sequence ID" value="CAI0645429.1"/>
    <property type="molecule type" value="Genomic_DNA"/>
</dbReference>
<evidence type="ECO:0000313" key="3">
    <source>
        <dbReference type="Proteomes" id="UP001152533"/>
    </source>
</evidence>
<feature type="compositionally biased region" description="Basic and acidic residues" evidence="1">
    <location>
        <begin position="359"/>
        <end position="374"/>
    </location>
</feature>
<reference evidence="2" key="1">
    <citation type="submission" date="2022-08" db="EMBL/GenBank/DDBJ databases">
        <authorList>
            <person name="Giroux E."/>
            <person name="Giroux E."/>
        </authorList>
    </citation>
    <scope>NUCLEOTIDE SEQUENCE</scope>
    <source>
        <strain evidence="2">H1091258</strain>
    </source>
</reference>
<keyword evidence="3" id="KW-1185">Reference proteome</keyword>
<dbReference type="OrthoDB" id="4851482at2759"/>
<name>A0A9W4RPT7_9PEZI</name>
<feature type="region of interest" description="Disordered" evidence="1">
    <location>
        <begin position="348"/>
        <end position="374"/>
    </location>
</feature>
<sequence length="519" mass="58237">MSRQINHEALNASSLAVHVSSSPDDAYRTSATLNGVDALDLGRGDGLLADNYIHGLLDLNDQQAIDGEGVYQDPNMPERVQLCPQFSFPFADAGQAGRAEVAPDLAARESPDLPLFDLYGDPGGLQHHNGSCAEFDAFSRRLEQLQSDQTSLETKKLMFSVIVDKILPYRYGDGARSFPCVAFYETLFYNEASRDVKKFGAECAAWFGQLTVEEADHYSATITEHHQSLRSAVSTCQQKVTASGKKKTRKSAKTSRVTDHQNQLLKTELEKPLTIGYDALIDDLEEASILDRAYLQHLRQTSTAHVEDPSWPSTKEKRRAYVKQMCEAIFDMRDFQEKKDALGKLTKLEAKHGNTNQADARDEAGSSRKRKLGQEMPKKIPGLSTFDAVYVDPRSTPTHLLRTVTRCDIKNIERIAISCQDGWELKLRWSGDGCPGWERYDTFEERWDQICFNMRHHKVTIHSALRGDWLSRLAAGPVGERKMKLGNKSVNSTRDVQNELGRAELKRQKTGARPQSKAK</sequence>
<evidence type="ECO:0000313" key="2">
    <source>
        <dbReference type="EMBL" id="CAI0645429.1"/>
    </source>
</evidence>
<gene>
    <name evidence="2" type="ORF">CGXH109_LOCUS45215</name>
</gene>
<feature type="region of interest" description="Disordered" evidence="1">
    <location>
        <begin position="499"/>
        <end position="519"/>
    </location>
</feature>
<proteinExistence type="predicted"/>